<feature type="region of interest" description="Disordered" evidence="4">
    <location>
        <begin position="1"/>
        <end position="37"/>
    </location>
</feature>
<keyword evidence="1" id="KW-0479">Metal-binding</keyword>
<organism evidence="5 6">
    <name type="scientific">Nocardiopsis codii</name>
    <dbReference type="NCBI Taxonomy" id="3065942"/>
    <lineage>
        <taxon>Bacteria</taxon>
        <taxon>Bacillati</taxon>
        <taxon>Actinomycetota</taxon>
        <taxon>Actinomycetes</taxon>
        <taxon>Streptosporangiales</taxon>
        <taxon>Nocardiopsidaceae</taxon>
        <taxon>Nocardiopsis</taxon>
    </lineage>
</organism>
<evidence type="ECO:0000256" key="2">
    <source>
        <dbReference type="ARBA" id="ARBA00022801"/>
    </source>
</evidence>
<evidence type="ECO:0000313" key="6">
    <source>
        <dbReference type="Proteomes" id="UP001356095"/>
    </source>
</evidence>
<dbReference type="PANTHER" id="PTHR11358:SF26">
    <property type="entry name" value="GUANIDINO ACID HYDROLASE, MITOCHONDRIAL"/>
    <property type="match status" value="1"/>
</dbReference>
<comment type="caution">
    <text evidence="5">The sequence shown here is derived from an EMBL/GenBank/DDBJ whole genome shotgun (WGS) entry which is preliminary data.</text>
</comment>
<accession>A0ABU7K3K8</accession>
<protein>
    <submittedName>
        <fullName evidence="5">Arginase family protein</fullName>
    </submittedName>
</protein>
<evidence type="ECO:0000256" key="3">
    <source>
        <dbReference type="PROSITE-ProRule" id="PRU00742"/>
    </source>
</evidence>
<dbReference type="Pfam" id="PF00491">
    <property type="entry name" value="Arginase"/>
    <property type="match status" value="1"/>
</dbReference>
<sequence length="432" mass="45098">MTATEPRPAAQAPAPGEPATARAHPSERAPAADTPFTEDTLLATDPALALRGADDGRTVVWHTVQGWELGIGPATAAVLTAFALPRTLSSLPSGENGLRTRAVVRTLGERGLIRRHDPDGVPVPGGRGGMFGAPVLSLAEALRGDGCDVVFLGMPYDLGASHRPGSRFAPAYLRRTGGALFQYRDTASGPPGALDPVTGRRVLAGVRLADTGDVAANVHRSAGPTWGSLERIVSRVAGHGRLPVVLGGDHSVTLPVVRGLAEAHGSLGVLHVDAHSDYGRPRLDGADLHCHHGNVMDWVVGDPRVVRLAQFGVRQLEDRPGQADAKLRRWPGTSACRTPLDGILAELPEDLPYHLTVDVDALDPSVLSATGTPLPGGFAHAQLAELLTGLCSARRIVGVDVVELLPGEGEADGLIVADLLLRVLDAATRGSR</sequence>
<dbReference type="Gene3D" id="3.40.800.10">
    <property type="entry name" value="Ureohydrolase domain"/>
    <property type="match status" value="1"/>
</dbReference>
<feature type="compositionally biased region" description="Low complexity" evidence="4">
    <location>
        <begin position="1"/>
        <end position="21"/>
    </location>
</feature>
<proteinExistence type="inferred from homology"/>
<evidence type="ECO:0000256" key="1">
    <source>
        <dbReference type="ARBA" id="ARBA00022723"/>
    </source>
</evidence>
<keyword evidence="2" id="KW-0378">Hydrolase</keyword>
<dbReference type="InterPro" id="IPR006035">
    <property type="entry name" value="Ureohydrolase"/>
</dbReference>
<reference evidence="5 6" key="1">
    <citation type="submission" date="2023-08" db="EMBL/GenBank/DDBJ databases">
        <authorList>
            <person name="Girao M."/>
            <person name="Carvalho M.F."/>
        </authorList>
    </citation>
    <scope>NUCLEOTIDE SEQUENCE [LARGE SCALE GENOMIC DNA]</scope>
    <source>
        <strain evidence="5 6">CT-R113</strain>
    </source>
</reference>
<dbReference type="InterPro" id="IPR023696">
    <property type="entry name" value="Ureohydrolase_dom_sf"/>
</dbReference>
<dbReference type="PROSITE" id="PS51409">
    <property type="entry name" value="ARGINASE_2"/>
    <property type="match status" value="1"/>
</dbReference>
<dbReference type="EMBL" id="JAUZMY010000004">
    <property type="protein sequence ID" value="MEE2036826.1"/>
    <property type="molecule type" value="Genomic_DNA"/>
</dbReference>
<gene>
    <name evidence="5" type="ORF">Q8791_06275</name>
</gene>
<comment type="similarity">
    <text evidence="3">Belongs to the arginase family.</text>
</comment>
<dbReference type="Proteomes" id="UP001356095">
    <property type="component" value="Unassembled WGS sequence"/>
</dbReference>
<dbReference type="RefSeq" id="WP_330090623.1">
    <property type="nucleotide sequence ID" value="NZ_JAUZMY010000004.1"/>
</dbReference>
<dbReference type="SUPFAM" id="SSF52768">
    <property type="entry name" value="Arginase/deacetylase"/>
    <property type="match status" value="1"/>
</dbReference>
<name>A0ABU7K3K8_9ACTN</name>
<evidence type="ECO:0000313" key="5">
    <source>
        <dbReference type="EMBL" id="MEE2036826.1"/>
    </source>
</evidence>
<dbReference type="PANTHER" id="PTHR11358">
    <property type="entry name" value="ARGINASE/AGMATINASE"/>
    <property type="match status" value="1"/>
</dbReference>
<keyword evidence="6" id="KW-1185">Reference proteome</keyword>
<evidence type="ECO:0000256" key="4">
    <source>
        <dbReference type="SAM" id="MobiDB-lite"/>
    </source>
</evidence>